<evidence type="ECO:0000313" key="2">
    <source>
        <dbReference type="EMBL" id="JAE21052.1"/>
    </source>
</evidence>
<name>A0A0A9G995_ARUDO</name>
<protein>
    <submittedName>
        <fullName evidence="2">Uncharacterized protein</fullName>
    </submittedName>
</protein>
<dbReference type="AlphaFoldDB" id="A0A0A9G995"/>
<reference evidence="2" key="1">
    <citation type="submission" date="2014-09" db="EMBL/GenBank/DDBJ databases">
        <authorList>
            <person name="Magalhaes I.L.F."/>
            <person name="Oliveira U."/>
            <person name="Santos F.R."/>
            <person name="Vidigal T.H.D.A."/>
            <person name="Brescovit A.D."/>
            <person name="Santos A.J."/>
        </authorList>
    </citation>
    <scope>NUCLEOTIDE SEQUENCE</scope>
    <source>
        <tissue evidence="2">Shoot tissue taken approximately 20 cm above the soil surface</tissue>
    </source>
</reference>
<evidence type="ECO:0000256" key="1">
    <source>
        <dbReference type="SAM" id="MobiDB-lite"/>
    </source>
</evidence>
<accession>A0A0A9G995</accession>
<organism evidence="2">
    <name type="scientific">Arundo donax</name>
    <name type="common">Giant reed</name>
    <name type="synonym">Donax arundinaceus</name>
    <dbReference type="NCBI Taxonomy" id="35708"/>
    <lineage>
        <taxon>Eukaryota</taxon>
        <taxon>Viridiplantae</taxon>
        <taxon>Streptophyta</taxon>
        <taxon>Embryophyta</taxon>
        <taxon>Tracheophyta</taxon>
        <taxon>Spermatophyta</taxon>
        <taxon>Magnoliopsida</taxon>
        <taxon>Liliopsida</taxon>
        <taxon>Poales</taxon>
        <taxon>Poaceae</taxon>
        <taxon>PACMAD clade</taxon>
        <taxon>Arundinoideae</taxon>
        <taxon>Arundineae</taxon>
        <taxon>Arundo</taxon>
    </lineage>
</organism>
<dbReference type="EMBL" id="GBRH01176844">
    <property type="protein sequence ID" value="JAE21052.1"/>
    <property type="molecule type" value="Transcribed_RNA"/>
</dbReference>
<feature type="compositionally biased region" description="Basic and acidic residues" evidence="1">
    <location>
        <begin position="47"/>
        <end position="69"/>
    </location>
</feature>
<feature type="region of interest" description="Disordered" evidence="1">
    <location>
        <begin position="44"/>
        <end position="69"/>
    </location>
</feature>
<sequence>MSTTRLIAPERNKAARACSSRLLARAPGCHVAVLLWCVQNATSAPLHSDKSTSPKLKHQEEIRHSTLQR</sequence>
<proteinExistence type="predicted"/>
<reference evidence="2" key="2">
    <citation type="journal article" date="2015" name="Data Brief">
        <title>Shoot transcriptome of the giant reed, Arundo donax.</title>
        <authorList>
            <person name="Barrero R.A."/>
            <person name="Guerrero F.D."/>
            <person name="Moolhuijzen P."/>
            <person name="Goolsby J.A."/>
            <person name="Tidwell J."/>
            <person name="Bellgard S.E."/>
            <person name="Bellgard M.I."/>
        </authorList>
    </citation>
    <scope>NUCLEOTIDE SEQUENCE</scope>
    <source>
        <tissue evidence="2">Shoot tissue taken approximately 20 cm above the soil surface</tissue>
    </source>
</reference>